<evidence type="ECO:0000256" key="1">
    <source>
        <dbReference type="ARBA" id="ARBA00004651"/>
    </source>
</evidence>
<comment type="similarity">
    <text evidence="8">Belongs to the methyl-accepting chemotaxis (MCP) protein family.</text>
</comment>
<name>A0ABV6G3I2_9GAMM</name>
<keyword evidence="10" id="KW-0175">Coiled coil</keyword>
<keyword evidence="5 12" id="KW-1133">Transmembrane helix</keyword>
<proteinExistence type="inferred from homology"/>
<evidence type="ECO:0000313" key="14">
    <source>
        <dbReference type="EMBL" id="MFC0268124.1"/>
    </source>
</evidence>
<dbReference type="PANTHER" id="PTHR43531">
    <property type="entry name" value="PROTEIN ICFG"/>
    <property type="match status" value="1"/>
</dbReference>
<evidence type="ECO:0000256" key="10">
    <source>
        <dbReference type="SAM" id="Coils"/>
    </source>
</evidence>
<evidence type="ECO:0000256" key="7">
    <source>
        <dbReference type="ARBA" id="ARBA00023224"/>
    </source>
</evidence>
<comment type="caution">
    <text evidence="14">The sequence shown here is derived from an EMBL/GenBank/DDBJ whole genome shotgun (WGS) entry which is preliminary data.</text>
</comment>
<dbReference type="RefSeq" id="WP_281169628.1">
    <property type="nucleotide sequence ID" value="NZ_JBHLVX010000035.1"/>
</dbReference>
<dbReference type="Gene3D" id="3.30.450.20">
    <property type="entry name" value="PAS domain"/>
    <property type="match status" value="1"/>
</dbReference>
<dbReference type="Pfam" id="PF00015">
    <property type="entry name" value="MCPsignal"/>
    <property type="match status" value="1"/>
</dbReference>
<accession>A0ABV6G3I2</accession>
<dbReference type="PRINTS" id="PR00260">
    <property type="entry name" value="CHEMTRNSDUCR"/>
</dbReference>
<dbReference type="Pfam" id="PF17200">
    <property type="entry name" value="sCache_2"/>
    <property type="match status" value="1"/>
</dbReference>
<dbReference type="EMBL" id="JBHLVX010000035">
    <property type="protein sequence ID" value="MFC0268124.1"/>
    <property type="molecule type" value="Genomic_DNA"/>
</dbReference>
<evidence type="ECO:0000256" key="2">
    <source>
        <dbReference type="ARBA" id="ARBA00022475"/>
    </source>
</evidence>
<dbReference type="InterPro" id="IPR051310">
    <property type="entry name" value="MCP_chemotaxis"/>
</dbReference>
<evidence type="ECO:0000313" key="15">
    <source>
        <dbReference type="Proteomes" id="UP001589814"/>
    </source>
</evidence>
<dbReference type="Gene3D" id="1.10.287.950">
    <property type="entry name" value="Methyl-accepting chemotaxis protein"/>
    <property type="match status" value="1"/>
</dbReference>
<evidence type="ECO:0000256" key="5">
    <source>
        <dbReference type="ARBA" id="ARBA00022989"/>
    </source>
</evidence>
<keyword evidence="6 12" id="KW-0472">Membrane</keyword>
<organism evidence="14 15">
    <name type="scientific">Kushneria aurantia</name>
    <dbReference type="NCBI Taxonomy" id="504092"/>
    <lineage>
        <taxon>Bacteria</taxon>
        <taxon>Pseudomonadati</taxon>
        <taxon>Pseudomonadota</taxon>
        <taxon>Gammaproteobacteria</taxon>
        <taxon>Oceanospirillales</taxon>
        <taxon>Halomonadaceae</taxon>
        <taxon>Kushneria</taxon>
    </lineage>
</organism>
<dbReference type="InterPro" id="IPR004089">
    <property type="entry name" value="MCPsignal_dom"/>
</dbReference>
<comment type="subcellular location">
    <subcellularLocation>
        <location evidence="1">Cell membrane</location>
        <topology evidence="1">Multi-pass membrane protein</topology>
    </subcellularLocation>
</comment>
<dbReference type="PANTHER" id="PTHR43531:SF14">
    <property type="entry name" value="METHYL-ACCEPTING CHEMOTAXIS PROTEIN I-RELATED"/>
    <property type="match status" value="1"/>
</dbReference>
<keyword evidence="7 9" id="KW-0807">Transducer</keyword>
<keyword evidence="2" id="KW-1003">Cell membrane</keyword>
<feature type="transmembrane region" description="Helical" evidence="12">
    <location>
        <begin position="41"/>
        <end position="61"/>
    </location>
</feature>
<evidence type="ECO:0000256" key="11">
    <source>
        <dbReference type="SAM" id="MobiDB-lite"/>
    </source>
</evidence>
<feature type="compositionally biased region" description="Polar residues" evidence="11">
    <location>
        <begin position="314"/>
        <end position="331"/>
    </location>
</feature>
<dbReference type="SMART" id="SM00283">
    <property type="entry name" value="MA"/>
    <property type="match status" value="1"/>
</dbReference>
<feature type="transmembrane region" description="Helical" evidence="12">
    <location>
        <begin position="218"/>
        <end position="240"/>
    </location>
</feature>
<evidence type="ECO:0000256" key="9">
    <source>
        <dbReference type="PROSITE-ProRule" id="PRU00284"/>
    </source>
</evidence>
<dbReference type="SUPFAM" id="SSF58104">
    <property type="entry name" value="Methyl-accepting chemotaxis protein (MCP) signaling domain"/>
    <property type="match status" value="1"/>
</dbReference>
<gene>
    <name evidence="14" type="ORF">ACFFHW_09040</name>
</gene>
<dbReference type="InterPro" id="IPR033480">
    <property type="entry name" value="sCache_2"/>
</dbReference>
<keyword evidence="15" id="KW-1185">Reference proteome</keyword>
<feature type="domain" description="Methyl-accepting transducer" evidence="13">
    <location>
        <begin position="301"/>
        <end position="530"/>
    </location>
</feature>
<reference evidence="14 15" key="1">
    <citation type="submission" date="2024-09" db="EMBL/GenBank/DDBJ databases">
        <authorList>
            <person name="Sun Q."/>
            <person name="Mori K."/>
        </authorList>
    </citation>
    <scope>NUCLEOTIDE SEQUENCE [LARGE SCALE GENOMIC DNA]</scope>
    <source>
        <strain evidence="14 15">CCM 7415</strain>
    </source>
</reference>
<keyword evidence="4 12" id="KW-0812">Transmembrane</keyword>
<evidence type="ECO:0000259" key="13">
    <source>
        <dbReference type="PROSITE" id="PS50111"/>
    </source>
</evidence>
<keyword evidence="3" id="KW-0488">Methylation</keyword>
<dbReference type="PROSITE" id="PS50111">
    <property type="entry name" value="CHEMOTAXIS_TRANSDUC_2"/>
    <property type="match status" value="1"/>
</dbReference>
<evidence type="ECO:0000256" key="3">
    <source>
        <dbReference type="ARBA" id="ARBA00022481"/>
    </source>
</evidence>
<feature type="coiled-coil region" evidence="10">
    <location>
        <begin position="473"/>
        <end position="521"/>
    </location>
</feature>
<protein>
    <submittedName>
        <fullName evidence="14">Methyl-accepting chemotaxis protein</fullName>
    </submittedName>
</protein>
<evidence type="ECO:0000256" key="12">
    <source>
        <dbReference type="SAM" id="Phobius"/>
    </source>
</evidence>
<dbReference type="Proteomes" id="UP001589814">
    <property type="component" value="Unassembled WGS sequence"/>
</dbReference>
<evidence type="ECO:0000256" key="8">
    <source>
        <dbReference type="ARBA" id="ARBA00029447"/>
    </source>
</evidence>
<dbReference type="InterPro" id="IPR004090">
    <property type="entry name" value="Chemotax_Me-accpt_rcpt"/>
</dbReference>
<dbReference type="SMART" id="SM01049">
    <property type="entry name" value="Cache_2"/>
    <property type="match status" value="1"/>
</dbReference>
<evidence type="ECO:0000256" key="6">
    <source>
        <dbReference type="ARBA" id="ARBA00023136"/>
    </source>
</evidence>
<evidence type="ECO:0000256" key="4">
    <source>
        <dbReference type="ARBA" id="ARBA00022692"/>
    </source>
</evidence>
<feature type="region of interest" description="Disordered" evidence="11">
    <location>
        <begin position="306"/>
        <end position="331"/>
    </location>
</feature>
<dbReference type="CDD" id="cd11386">
    <property type="entry name" value="MCP_signal"/>
    <property type="match status" value="1"/>
</dbReference>
<sequence>MSEANWPIAGMSEKASSVETKNKRSGRARFSFGNWTLKRKMYAILALMWVGMIVLVTVMSFNARQTLFEEREGGLREAVGMAANLFERYYERANAGEFSQQEARRLSLAALSAMRFGEFNENYVFAFDDQMRILSHPTLERGEDMSGFTDPDNVLLFHELLNTSRSGSADTVRYSWPASEGGPLLEKRAFAERFGPWEINLAGAVDTQDIRDDFFATLMSYLGMLAIIGGALTIAFVLLYRNIYRGLGGEPSYAIERVREIAGGHFDRPIALRANDRSSLLSHIESMRTELSTIIGDIRSASESIDSGSREIATGNNDLSSRTEQQAASLEETASSMEELTSTVRQNADNADQATQLSGQALGEMEGGREVIGRVVTTMGEIRESSDKINEIITMIDSIAFQTNLLALNASVEAARAGEHGRGFAVVAGEVRNLAGRSANAASEIRELIGRSVSQVETGSELVTEADSAMNRIADSARRVNDLMSEIAAASKEQSNGIEQVNQAVTQMDQVTQQNAALVEESAAAAKSLEDQSGRLYQSVSRFAV</sequence>